<evidence type="ECO:0000313" key="1">
    <source>
        <dbReference type="EMBL" id="KAK8884143.1"/>
    </source>
</evidence>
<comment type="caution">
    <text evidence="1">The sequence shown here is derived from an EMBL/GenBank/DDBJ whole genome shotgun (WGS) entry which is preliminary data.</text>
</comment>
<reference evidence="1 2" key="1">
    <citation type="submission" date="2024-04" db="EMBL/GenBank/DDBJ databases">
        <title>Tritrichomonas musculus Genome.</title>
        <authorList>
            <person name="Alves-Ferreira E."/>
            <person name="Grigg M."/>
            <person name="Lorenzi H."/>
            <person name="Galac M."/>
        </authorList>
    </citation>
    <scope>NUCLEOTIDE SEQUENCE [LARGE SCALE GENOMIC DNA]</scope>
    <source>
        <strain evidence="1 2">EAF2021</strain>
    </source>
</reference>
<organism evidence="1 2">
    <name type="scientific">Tritrichomonas musculus</name>
    <dbReference type="NCBI Taxonomy" id="1915356"/>
    <lineage>
        <taxon>Eukaryota</taxon>
        <taxon>Metamonada</taxon>
        <taxon>Parabasalia</taxon>
        <taxon>Tritrichomonadida</taxon>
        <taxon>Tritrichomonadidae</taxon>
        <taxon>Tritrichomonas</taxon>
    </lineage>
</organism>
<sequence>MHPNTQETELNQRYTPDNYEKAILIRRIGQYFSYPERSEYRNKITKEVSDLLIKYSKHWTKHNVRVWFNNNRPNYISDLKNYNNYETNNTPVSDSKVCSFFNPHMLSNNVVVQTNKPIKKDLVIMISHFHEEIVNHTQKLVICDSFSLDKINENNICLCNNNFEFNIDFFSNTDSSSYDQNDKLAKMRELKKVYKEINFQKSQFLINEKKKKIELTFSKDIVRKSDTVPTIKDYISNIVFETIDNNLAKKPNSYRYPDEVIDFFFLVKFGPCSYDNLRWIFPIPCVKTLYQRRGQNLNQVVNGILEKGNSLNIINMIFHNYNFEQKVKANLSIDAIEITLFHRNNSKIKNLFIFFIIPLNDYMKPFTIRVFPNKNGKAGEKSLSVMDELISELFEDESPINLQYSSVDGDS</sequence>
<protein>
    <submittedName>
        <fullName evidence="1">Uncharacterized protein</fullName>
    </submittedName>
</protein>
<dbReference type="Proteomes" id="UP001470230">
    <property type="component" value="Unassembled WGS sequence"/>
</dbReference>
<name>A0ABR2JZT3_9EUKA</name>
<gene>
    <name evidence="1" type="ORF">M9Y10_043249</name>
</gene>
<evidence type="ECO:0000313" key="2">
    <source>
        <dbReference type="Proteomes" id="UP001470230"/>
    </source>
</evidence>
<accession>A0ABR2JZT3</accession>
<proteinExistence type="predicted"/>
<keyword evidence="2" id="KW-1185">Reference proteome</keyword>
<dbReference type="EMBL" id="JAPFFF010000008">
    <property type="protein sequence ID" value="KAK8884143.1"/>
    <property type="molecule type" value="Genomic_DNA"/>
</dbReference>